<evidence type="ECO:0000259" key="13">
    <source>
        <dbReference type="PROSITE" id="PS50866"/>
    </source>
</evidence>
<evidence type="ECO:0000256" key="11">
    <source>
        <dbReference type="SAM" id="Phobius"/>
    </source>
</evidence>
<dbReference type="OMA" id="HIASAFY"/>
<dbReference type="Proteomes" id="UP000002280">
    <property type="component" value="Chromosome X"/>
</dbReference>
<dbReference type="Bgee" id="ENSMODG00000006021">
    <property type="expression patterns" value="Expressed in testis and 5 other cell types or tissues"/>
</dbReference>
<protein>
    <submittedName>
        <fullName evidence="14">Transmembrane emp24 domain-containing protein 2-like</fullName>
    </submittedName>
</protein>
<feature type="signal peptide" evidence="12">
    <location>
        <begin position="1"/>
        <end position="26"/>
    </location>
</feature>
<keyword evidence="6 12" id="KW-0732">Signal</keyword>
<feature type="transmembrane region" description="Helical" evidence="11">
    <location>
        <begin position="176"/>
        <end position="198"/>
    </location>
</feature>
<evidence type="ECO:0000256" key="4">
    <source>
        <dbReference type="ARBA" id="ARBA00007104"/>
    </source>
</evidence>
<accession>F7AJ77</accession>
<dbReference type="InterPro" id="IPR009038">
    <property type="entry name" value="GOLD_dom"/>
</dbReference>
<evidence type="ECO:0000256" key="7">
    <source>
        <dbReference type="ARBA" id="ARBA00022824"/>
    </source>
</evidence>
<evidence type="ECO:0000256" key="12">
    <source>
        <dbReference type="SAM" id="SignalP"/>
    </source>
</evidence>
<organism evidence="14 15">
    <name type="scientific">Monodelphis domestica</name>
    <name type="common">Gray short-tailed opossum</name>
    <dbReference type="NCBI Taxonomy" id="13616"/>
    <lineage>
        <taxon>Eukaryota</taxon>
        <taxon>Metazoa</taxon>
        <taxon>Chordata</taxon>
        <taxon>Craniata</taxon>
        <taxon>Vertebrata</taxon>
        <taxon>Euteleostomi</taxon>
        <taxon>Mammalia</taxon>
        <taxon>Metatheria</taxon>
        <taxon>Didelphimorphia</taxon>
        <taxon>Didelphidae</taxon>
        <taxon>Monodelphis</taxon>
    </lineage>
</organism>
<name>F7AJ77_MONDO</name>
<dbReference type="GO" id="GO:0033116">
    <property type="term" value="C:endoplasmic reticulum-Golgi intermediate compartment membrane"/>
    <property type="evidence" value="ECO:0007669"/>
    <property type="project" value="UniProtKB-SubCell"/>
</dbReference>
<comment type="subcellular location">
    <subcellularLocation>
        <location evidence="1">Endoplasmic reticulum membrane</location>
        <topology evidence="1">Single-pass type I membrane protein</topology>
    </subcellularLocation>
    <subcellularLocation>
        <location evidence="2">Endoplasmic reticulum-Golgi intermediate compartment membrane</location>
        <topology evidence="2">Single-pass type I membrane protein</topology>
    </subcellularLocation>
    <subcellularLocation>
        <location evidence="3">Golgi apparatus</location>
        <location evidence="3">cis-Golgi network membrane</location>
        <topology evidence="3">Single-pass type I membrane protein</topology>
    </subcellularLocation>
    <subcellularLocation>
        <location evidence="10">Membrane</location>
        <topology evidence="10">Single-pass type I membrane protein</topology>
    </subcellularLocation>
</comment>
<evidence type="ECO:0000256" key="5">
    <source>
        <dbReference type="ARBA" id="ARBA00022692"/>
    </source>
</evidence>
<evidence type="ECO:0000256" key="3">
    <source>
        <dbReference type="ARBA" id="ARBA00004619"/>
    </source>
</evidence>
<dbReference type="KEGG" id="mdo:100026632"/>
<evidence type="ECO:0000313" key="14">
    <source>
        <dbReference type="Ensembl" id="ENSMODP00000007450.3"/>
    </source>
</evidence>
<keyword evidence="7" id="KW-0256">Endoplasmic reticulum</keyword>
<dbReference type="GO" id="GO:0006888">
    <property type="term" value="P:endoplasmic reticulum to Golgi vesicle-mediated transport"/>
    <property type="evidence" value="ECO:0000318"/>
    <property type="project" value="GO_Central"/>
</dbReference>
<dbReference type="GO" id="GO:0007030">
    <property type="term" value="P:Golgi organization"/>
    <property type="evidence" value="ECO:0000318"/>
    <property type="project" value="GO_Central"/>
</dbReference>
<dbReference type="GeneID" id="100026632"/>
<dbReference type="InterPro" id="IPR015720">
    <property type="entry name" value="Emp24-like"/>
</dbReference>
<keyword evidence="5 10" id="KW-0812">Transmembrane</keyword>
<evidence type="ECO:0000256" key="2">
    <source>
        <dbReference type="ARBA" id="ARBA00004151"/>
    </source>
</evidence>
<comment type="similarity">
    <text evidence="4 10">Belongs to the EMP24/GP25L family.</text>
</comment>
<keyword evidence="9 11" id="KW-0472">Membrane</keyword>
<dbReference type="GO" id="GO:0030134">
    <property type="term" value="C:COPII-coated ER to Golgi transport vesicle"/>
    <property type="evidence" value="ECO:0000318"/>
    <property type="project" value="GO_Central"/>
</dbReference>
<feature type="domain" description="GOLD" evidence="13">
    <location>
        <begin position="36"/>
        <end position="117"/>
    </location>
</feature>
<dbReference type="SMART" id="SM01190">
    <property type="entry name" value="EMP24_GP25L"/>
    <property type="match status" value="1"/>
</dbReference>
<evidence type="ECO:0000256" key="10">
    <source>
        <dbReference type="RuleBase" id="RU003827"/>
    </source>
</evidence>
<dbReference type="InterPro" id="IPR036598">
    <property type="entry name" value="GOLD_dom_sf"/>
</dbReference>
<evidence type="ECO:0000256" key="8">
    <source>
        <dbReference type="ARBA" id="ARBA00022989"/>
    </source>
</evidence>
<feature type="chain" id="PRO_5023890766" evidence="12">
    <location>
        <begin position="27"/>
        <end position="215"/>
    </location>
</feature>
<dbReference type="GO" id="GO:0005794">
    <property type="term" value="C:Golgi apparatus"/>
    <property type="evidence" value="ECO:0000318"/>
    <property type="project" value="GO_Central"/>
</dbReference>
<evidence type="ECO:0000256" key="9">
    <source>
        <dbReference type="ARBA" id="ARBA00023136"/>
    </source>
</evidence>
<reference evidence="14" key="2">
    <citation type="submission" date="2025-08" db="UniProtKB">
        <authorList>
            <consortium name="Ensembl"/>
        </authorList>
    </citation>
    <scope>IDENTIFICATION</scope>
</reference>
<dbReference type="GO" id="GO:0005793">
    <property type="term" value="C:endoplasmic reticulum-Golgi intermediate compartment"/>
    <property type="evidence" value="ECO:0000318"/>
    <property type="project" value="GO_Central"/>
</dbReference>
<dbReference type="SUPFAM" id="SSF101576">
    <property type="entry name" value="Supernatant protein factor (SPF), C-terminal domain"/>
    <property type="match status" value="1"/>
</dbReference>
<dbReference type="AlphaFoldDB" id="F7AJ77"/>
<dbReference type="GO" id="GO:0006886">
    <property type="term" value="P:intracellular protein transport"/>
    <property type="evidence" value="ECO:0000318"/>
    <property type="project" value="GO_Central"/>
</dbReference>
<dbReference type="eggNOG" id="KOG1692">
    <property type="taxonomic scope" value="Eukaryota"/>
</dbReference>
<reference evidence="14" key="3">
    <citation type="submission" date="2025-09" db="UniProtKB">
        <authorList>
            <consortium name="Ensembl"/>
        </authorList>
    </citation>
    <scope>IDENTIFICATION</scope>
</reference>
<evidence type="ECO:0000313" key="15">
    <source>
        <dbReference type="Proteomes" id="UP000002280"/>
    </source>
</evidence>
<reference evidence="14 15" key="1">
    <citation type="journal article" date="2007" name="Nature">
        <title>Genome of the marsupial Monodelphis domestica reveals innovation in non-coding sequences.</title>
        <authorList>
            <person name="Mikkelsen T.S."/>
            <person name="Wakefield M.J."/>
            <person name="Aken B."/>
            <person name="Amemiya C.T."/>
            <person name="Chang J.L."/>
            <person name="Duke S."/>
            <person name="Garber M."/>
            <person name="Gentles A.J."/>
            <person name="Goodstadt L."/>
            <person name="Heger A."/>
            <person name="Jurka J."/>
            <person name="Kamal M."/>
            <person name="Mauceli E."/>
            <person name="Searle S.M."/>
            <person name="Sharpe T."/>
            <person name="Baker M.L."/>
            <person name="Batzer M.A."/>
            <person name="Benos P.V."/>
            <person name="Belov K."/>
            <person name="Clamp M."/>
            <person name="Cook A."/>
            <person name="Cuff J."/>
            <person name="Das R."/>
            <person name="Davidow L."/>
            <person name="Deakin J.E."/>
            <person name="Fazzari M.J."/>
            <person name="Glass J.L."/>
            <person name="Grabherr M."/>
            <person name="Greally J.M."/>
            <person name="Gu W."/>
            <person name="Hore T.A."/>
            <person name="Huttley G.A."/>
            <person name="Kleber M."/>
            <person name="Jirtle R.L."/>
            <person name="Koina E."/>
            <person name="Lee J.T."/>
            <person name="Mahony S."/>
            <person name="Marra M.A."/>
            <person name="Miller R.D."/>
            <person name="Nicholls R.D."/>
            <person name="Oda M."/>
            <person name="Papenfuss A.T."/>
            <person name="Parra Z.E."/>
            <person name="Pollock D.D."/>
            <person name="Ray D.A."/>
            <person name="Schein J.E."/>
            <person name="Speed T.P."/>
            <person name="Thompson K."/>
            <person name="VandeBerg J.L."/>
            <person name="Wade C.M."/>
            <person name="Walker J.A."/>
            <person name="Waters P.D."/>
            <person name="Webber C."/>
            <person name="Weidman J.R."/>
            <person name="Xie X."/>
            <person name="Zody M.C."/>
            <person name="Baldwin J."/>
            <person name="Abdouelleil A."/>
            <person name="Abdulkadir J."/>
            <person name="Abebe A."/>
            <person name="Abera B."/>
            <person name="Abreu J."/>
            <person name="Acer S.C."/>
            <person name="Aftuck L."/>
            <person name="Alexander A."/>
            <person name="An P."/>
            <person name="Anderson E."/>
            <person name="Anderson S."/>
            <person name="Arachi H."/>
            <person name="Azer M."/>
            <person name="Bachantsang P."/>
            <person name="Barry A."/>
            <person name="Bayul T."/>
            <person name="Berlin A."/>
            <person name="Bessette D."/>
            <person name="Bloom T."/>
            <person name="Bloom T."/>
            <person name="Boguslavskiy L."/>
            <person name="Bonnet C."/>
            <person name="Boukhgalter B."/>
            <person name="Bourzgui I."/>
            <person name="Brown A."/>
            <person name="Cahill P."/>
            <person name="Channer S."/>
            <person name="Cheshatsang Y."/>
            <person name="Chuda L."/>
            <person name="Citroen M."/>
            <person name="Collymore A."/>
            <person name="Cooke P."/>
            <person name="Costello M."/>
            <person name="D'Aco K."/>
            <person name="Daza R."/>
            <person name="De Haan G."/>
            <person name="DeGray S."/>
            <person name="DeMaso C."/>
            <person name="Dhargay N."/>
            <person name="Dooley K."/>
            <person name="Dooley E."/>
            <person name="Doricent M."/>
            <person name="Dorje P."/>
            <person name="Dorjee K."/>
            <person name="Dupes A."/>
            <person name="Elong R."/>
            <person name="Falk J."/>
            <person name="Farina A."/>
            <person name="Faro S."/>
            <person name="Ferguson D."/>
            <person name="Fisher S."/>
            <person name="Foley C.D."/>
            <person name="Franke A."/>
            <person name="Friedrich D."/>
            <person name="Gadbois L."/>
            <person name="Gearin G."/>
            <person name="Gearin C.R."/>
            <person name="Giannoukos G."/>
            <person name="Goode T."/>
            <person name="Graham J."/>
            <person name="Grandbois E."/>
            <person name="Grewal S."/>
            <person name="Gyaltsen K."/>
            <person name="Hafez N."/>
            <person name="Hagos B."/>
            <person name="Hall J."/>
            <person name="Henson C."/>
            <person name="Hollinger A."/>
            <person name="Honan T."/>
            <person name="Huard M.D."/>
            <person name="Hughes L."/>
            <person name="Hurhula B."/>
            <person name="Husby M.E."/>
            <person name="Kamat A."/>
            <person name="Kanga B."/>
            <person name="Kashin S."/>
            <person name="Khazanovich D."/>
            <person name="Kisner P."/>
            <person name="Lance K."/>
            <person name="Lara M."/>
            <person name="Lee W."/>
            <person name="Lennon N."/>
            <person name="Letendre F."/>
            <person name="LeVine R."/>
            <person name="Lipovsky A."/>
            <person name="Liu X."/>
            <person name="Liu J."/>
            <person name="Liu S."/>
            <person name="Lokyitsang T."/>
            <person name="Lokyitsang Y."/>
            <person name="Lubonja R."/>
            <person name="Lui A."/>
            <person name="MacDonald P."/>
            <person name="Magnisalis V."/>
            <person name="Maru K."/>
            <person name="Matthews C."/>
            <person name="McCusker W."/>
            <person name="McDonough S."/>
            <person name="Mehta T."/>
            <person name="Meldrim J."/>
            <person name="Meneus L."/>
            <person name="Mihai O."/>
            <person name="Mihalev A."/>
            <person name="Mihova T."/>
            <person name="Mittelman R."/>
            <person name="Mlenga V."/>
            <person name="Montmayeur A."/>
            <person name="Mulrain L."/>
            <person name="Navidi A."/>
            <person name="Naylor J."/>
            <person name="Negash T."/>
            <person name="Nguyen T."/>
            <person name="Nguyen N."/>
            <person name="Nicol R."/>
            <person name="Norbu C."/>
            <person name="Norbu N."/>
            <person name="Novod N."/>
            <person name="O'Neill B."/>
            <person name="Osman S."/>
            <person name="Markiewicz E."/>
            <person name="Oyono O.L."/>
            <person name="Patti C."/>
            <person name="Phunkhang P."/>
            <person name="Pierre F."/>
            <person name="Priest M."/>
            <person name="Raghuraman S."/>
            <person name="Rege F."/>
            <person name="Reyes R."/>
            <person name="Rise C."/>
            <person name="Rogov P."/>
            <person name="Ross K."/>
            <person name="Ryan E."/>
            <person name="Settipalli S."/>
            <person name="Shea T."/>
            <person name="Sherpa N."/>
            <person name="Shi L."/>
            <person name="Shih D."/>
            <person name="Sparrow T."/>
            <person name="Spaulding J."/>
            <person name="Stalker J."/>
            <person name="Stange-Thomann N."/>
            <person name="Stavropoulos S."/>
            <person name="Stone C."/>
            <person name="Strader C."/>
            <person name="Tesfaye S."/>
            <person name="Thomson T."/>
            <person name="Thoulutsang Y."/>
            <person name="Thoulutsang D."/>
            <person name="Topham K."/>
            <person name="Topping I."/>
            <person name="Tsamla T."/>
            <person name="Vassiliev H."/>
            <person name="Vo A."/>
            <person name="Wangchuk T."/>
            <person name="Wangdi T."/>
            <person name="Weiand M."/>
            <person name="Wilkinson J."/>
            <person name="Wilson A."/>
            <person name="Yadav S."/>
            <person name="Young G."/>
            <person name="Yu Q."/>
            <person name="Zembek L."/>
            <person name="Zhong D."/>
            <person name="Zimmer A."/>
            <person name="Zwirko Z."/>
            <person name="Jaffe D.B."/>
            <person name="Alvarez P."/>
            <person name="Brockman W."/>
            <person name="Butler J."/>
            <person name="Chin C."/>
            <person name="Gnerre S."/>
            <person name="MacCallum I."/>
            <person name="Graves J.A."/>
            <person name="Ponting C.P."/>
            <person name="Breen M."/>
            <person name="Samollow P.B."/>
            <person name="Lander E.S."/>
            <person name="Lindblad-Toh K."/>
        </authorList>
    </citation>
    <scope>NUCLEOTIDE SEQUENCE [LARGE SCALE GENOMIC DNA]</scope>
</reference>
<dbReference type="InParanoid" id="F7AJ77"/>
<dbReference type="PROSITE" id="PS50866">
    <property type="entry name" value="GOLD"/>
    <property type="match status" value="1"/>
</dbReference>
<evidence type="ECO:0000256" key="6">
    <source>
        <dbReference type="ARBA" id="ARBA00022729"/>
    </source>
</evidence>
<proteinExistence type="inferred from homology"/>
<dbReference type="GeneTree" id="ENSGT00940000167055"/>
<keyword evidence="15" id="KW-1185">Reference proteome</keyword>
<keyword evidence="8 11" id="KW-1133">Transmembrane helix</keyword>
<evidence type="ECO:0000256" key="1">
    <source>
        <dbReference type="ARBA" id="ARBA00004115"/>
    </source>
</evidence>
<dbReference type="HOGENOM" id="CLU_066963_4_1_1"/>
<dbReference type="GO" id="GO:0005789">
    <property type="term" value="C:endoplasmic reticulum membrane"/>
    <property type="evidence" value="ECO:0007669"/>
    <property type="project" value="UniProtKB-SubCell"/>
</dbReference>
<dbReference type="Pfam" id="PF01105">
    <property type="entry name" value="EMP24_GP25L"/>
    <property type="match status" value="1"/>
</dbReference>
<dbReference type="PANTHER" id="PTHR22811">
    <property type="entry name" value="TRANSMEMBRANE EMP24 DOMAIN-CONTAINING PROTEIN"/>
    <property type="match status" value="1"/>
</dbReference>
<sequence length="215" mass="24769">MAAPCTLCLTLLVLLTTLLQLHIASAFYVQIDARGEECFFEEGKRGTRMALSFEVVQGGFLDINVDVTGPSNDPVYQVREMSGRYAFDVSQDGSYKFCFSNHKSSLTPKMVMFTIDTSQPLDTYHARLEEESLHFQLEETIKQLAQAIMAVKQEQEHMAVREKIHQSINEDINRRVVVWSFFEATILLIMTLCQFYYLRSFFKVRRTEYQGDSMA</sequence>
<dbReference type="STRING" id="13616.ENSMODP00000007450"/>
<dbReference type="GO" id="GO:0005783">
    <property type="term" value="C:endoplasmic reticulum"/>
    <property type="evidence" value="ECO:0000318"/>
    <property type="project" value="GO_Central"/>
</dbReference>
<dbReference type="OrthoDB" id="1929172at2759"/>
<dbReference type="Ensembl" id="ENSMODT00000007599.3">
    <property type="protein sequence ID" value="ENSMODP00000007450.3"/>
    <property type="gene ID" value="ENSMODG00000006021.3"/>
</dbReference>